<dbReference type="EMBL" id="CP032829">
    <property type="protein sequence ID" value="AYJ85709.1"/>
    <property type="molecule type" value="Genomic_DNA"/>
</dbReference>
<dbReference type="GO" id="GO:0004672">
    <property type="term" value="F:protein kinase activity"/>
    <property type="evidence" value="ECO:0007669"/>
    <property type="project" value="UniProtKB-ARBA"/>
</dbReference>
<dbReference type="Gene3D" id="1.20.120.160">
    <property type="entry name" value="HPT domain"/>
    <property type="match status" value="1"/>
</dbReference>
<dbReference type="AlphaFoldDB" id="A0A494T8N9"/>
<proteinExistence type="predicted"/>
<dbReference type="GO" id="GO:0000160">
    <property type="term" value="P:phosphorelay signal transduction system"/>
    <property type="evidence" value="ECO:0007669"/>
    <property type="project" value="UniProtKB-KW"/>
</dbReference>
<dbReference type="InterPro" id="IPR008207">
    <property type="entry name" value="Sig_transdc_His_kin_Hpt_dom"/>
</dbReference>
<dbReference type="SUPFAM" id="SSF47226">
    <property type="entry name" value="Histidine-containing phosphotransfer domain, HPT domain"/>
    <property type="match status" value="1"/>
</dbReference>
<evidence type="ECO:0000256" key="1">
    <source>
        <dbReference type="ARBA" id="ARBA00023012"/>
    </source>
</evidence>
<feature type="domain" description="HPt" evidence="2">
    <location>
        <begin position="25"/>
        <end position="95"/>
    </location>
</feature>
<evidence type="ECO:0000313" key="4">
    <source>
        <dbReference type="Proteomes" id="UP000276254"/>
    </source>
</evidence>
<dbReference type="Pfam" id="PF01627">
    <property type="entry name" value="Hpt"/>
    <property type="match status" value="1"/>
</dbReference>
<name>A0A494T8N9_SPHPE</name>
<dbReference type="RefSeq" id="WP_121152334.1">
    <property type="nucleotide sequence ID" value="NZ_CP032829.1"/>
</dbReference>
<keyword evidence="4" id="KW-1185">Reference proteome</keyword>
<reference evidence="3 4" key="1">
    <citation type="submission" date="2018-09" db="EMBL/GenBank/DDBJ databases">
        <title>Sphingomonas peninsula sp. nov., isolated from fildes peninsula, Antarctic soil.</title>
        <authorList>
            <person name="Yingchao G."/>
        </authorList>
    </citation>
    <scope>NUCLEOTIDE SEQUENCE [LARGE SCALE GENOMIC DNA]</scope>
    <source>
        <strain evidence="3 4">YZ-8</strain>
    </source>
</reference>
<sequence length="98" mass="10266">MAYDLGALEAALAAVVGDEPRLMAELRGVFFESASSYLAALRSAESRDDWRAAAERMKGLAASFGARKLMDAAAGAMNGSPSAVSLRRIERAVSALSD</sequence>
<gene>
    <name evidence="3" type="ORF">D3Y57_06670</name>
</gene>
<accession>A0A494T8N9</accession>
<dbReference type="InterPro" id="IPR036641">
    <property type="entry name" value="HPT_dom_sf"/>
</dbReference>
<evidence type="ECO:0000313" key="3">
    <source>
        <dbReference type="EMBL" id="AYJ85709.1"/>
    </source>
</evidence>
<evidence type="ECO:0000259" key="2">
    <source>
        <dbReference type="Pfam" id="PF01627"/>
    </source>
</evidence>
<keyword evidence="1" id="KW-0902">Two-component regulatory system</keyword>
<dbReference type="KEGG" id="spha:D3Y57_06670"/>
<protein>
    <submittedName>
        <fullName evidence="3">Hpt domain-containing protein</fullName>
    </submittedName>
</protein>
<organism evidence="3 4">
    <name type="scientific">Sphingomonas paeninsulae</name>
    <dbReference type="NCBI Taxonomy" id="2319844"/>
    <lineage>
        <taxon>Bacteria</taxon>
        <taxon>Pseudomonadati</taxon>
        <taxon>Pseudomonadota</taxon>
        <taxon>Alphaproteobacteria</taxon>
        <taxon>Sphingomonadales</taxon>
        <taxon>Sphingomonadaceae</taxon>
        <taxon>Sphingomonas</taxon>
    </lineage>
</organism>
<dbReference type="OrthoDB" id="7427752at2"/>
<dbReference type="Proteomes" id="UP000276254">
    <property type="component" value="Chromosome"/>
</dbReference>